<sequence>MNGWPQRKQDLDNMIRTYFDFADTLGLSNGVILKGERIVIPFSMRQEMKKNLHTAHIAYDGMMRRARQTIFWPGMADEIKQMAETCTACQERKPMNQRETLIQHDEGNVPWEKVGADLMEVDGRQYLITVDYYSNFIEYDYLSTTTSQDVIRK</sequence>
<proteinExistence type="predicted"/>
<gene>
    <name evidence="3" type="primary">LOC129926641</name>
</gene>
<reference evidence="3" key="1">
    <citation type="submission" date="2025-08" db="UniProtKB">
        <authorList>
            <consortium name="RefSeq"/>
        </authorList>
    </citation>
    <scope>IDENTIFICATION</scope>
</reference>
<dbReference type="Proteomes" id="UP001165740">
    <property type="component" value="Chromosome 1"/>
</dbReference>
<dbReference type="AlphaFoldDB" id="A0A9W3AL50"/>
<evidence type="ECO:0000313" key="3">
    <source>
        <dbReference type="RefSeq" id="XP_055887983.1"/>
    </source>
</evidence>
<dbReference type="OMA" id="SKCRICA"/>
<dbReference type="OrthoDB" id="10053647at2759"/>
<dbReference type="GeneID" id="129926641"/>
<organism evidence="2 3">
    <name type="scientific">Biomphalaria glabrata</name>
    <name type="common">Bloodfluke planorb</name>
    <name type="synonym">Freshwater snail</name>
    <dbReference type="NCBI Taxonomy" id="6526"/>
    <lineage>
        <taxon>Eukaryota</taxon>
        <taxon>Metazoa</taxon>
        <taxon>Spiralia</taxon>
        <taxon>Lophotrochozoa</taxon>
        <taxon>Mollusca</taxon>
        <taxon>Gastropoda</taxon>
        <taxon>Heterobranchia</taxon>
        <taxon>Euthyneura</taxon>
        <taxon>Panpulmonata</taxon>
        <taxon>Hygrophila</taxon>
        <taxon>Lymnaeoidea</taxon>
        <taxon>Planorbidae</taxon>
        <taxon>Biomphalaria</taxon>
    </lineage>
</organism>
<dbReference type="InterPro" id="IPR050951">
    <property type="entry name" value="Retrovirus_Pol_polyprotein"/>
</dbReference>
<evidence type="ECO:0000313" key="2">
    <source>
        <dbReference type="Proteomes" id="UP001165740"/>
    </source>
</evidence>
<dbReference type="RefSeq" id="XP_055887983.1">
    <property type="nucleotide sequence ID" value="XM_056032008.1"/>
</dbReference>
<dbReference type="InterPro" id="IPR041588">
    <property type="entry name" value="Integrase_H2C2"/>
</dbReference>
<dbReference type="PANTHER" id="PTHR37984:SF8">
    <property type="entry name" value="CCHC-TYPE DOMAIN-CONTAINING PROTEIN"/>
    <property type="match status" value="1"/>
</dbReference>
<keyword evidence="2" id="KW-1185">Reference proteome</keyword>
<accession>A0A9W3AL50</accession>
<protein>
    <submittedName>
        <fullName evidence="3">Uncharacterized protein K02A2.6-like</fullName>
    </submittedName>
</protein>
<feature type="domain" description="Integrase zinc-binding" evidence="1">
    <location>
        <begin position="40"/>
        <end position="94"/>
    </location>
</feature>
<dbReference type="FunFam" id="1.10.340.70:FF:000003">
    <property type="entry name" value="Protein CBG25708"/>
    <property type="match status" value="1"/>
</dbReference>
<dbReference type="Pfam" id="PF17921">
    <property type="entry name" value="Integrase_H2C2"/>
    <property type="match status" value="1"/>
</dbReference>
<dbReference type="Gene3D" id="1.10.340.70">
    <property type="match status" value="1"/>
</dbReference>
<evidence type="ECO:0000259" key="1">
    <source>
        <dbReference type="Pfam" id="PF17921"/>
    </source>
</evidence>
<name>A0A9W3AL50_BIOGL</name>
<dbReference type="PANTHER" id="PTHR37984">
    <property type="entry name" value="PROTEIN CBG26694"/>
    <property type="match status" value="1"/>
</dbReference>